<proteinExistence type="predicted"/>
<protein>
    <submittedName>
        <fullName evidence="2">Major facilitator family transporter</fullName>
    </submittedName>
</protein>
<evidence type="ECO:0000313" key="2">
    <source>
        <dbReference type="EMBL" id="SUA21060.1"/>
    </source>
</evidence>
<name>A0A378VY65_NEIGO</name>
<reference evidence="2" key="1">
    <citation type="submission" date="2018-06" db="EMBL/GenBank/DDBJ databases">
        <authorList>
            <consortium name="Pathogen Informatics"/>
            <person name="Doyle S."/>
        </authorList>
    </citation>
    <scope>NUCLEOTIDE SEQUENCE [LARGE SCALE GENOMIC DNA]</scope>
    <source>
        <strain evidence="2">NCTC11421</strain>
    </source>
</reference>
<feature type="transmembrane region" description="Helical" evidence="1">
    <location>
        <begin position="6"/>
        <end position="24"/>
    </location>
</feature>
<gene>
    <name evidence="2" type="ORF">NCTC11421_01168</name>
</gene>
<evidence type="ECO:0000256" key="1">
    <source>
        <dbReference type="SAM" id="Phobius"/>
    </source>
</evidence>
<keyword evidence="1" id="KW-0472">Membrane</keyword>
<sequence>MFDSISLLYLIVALGNIPLAVFLIKRERRFLGAAAIRKNLECRLKKLSPKYTIRLPNVVNTL</sequence>
<organism evidence="2">
    <name type="scientific">Neisseria gonorrhoeae</name>
    <dbReference type="NCBI Taxonomy" id="485"/>
    <lineage>
        <taxon>Bacteria</taxon>
        <taxon>Pseudomonadati</taxon>
        <taxon>Pseudomonadota</taxon>
        <taxon>Betaproteobacteria</taxon>
        <taxon>Neisseriales</taxon>
        <taxon>Neisseriaceae</taxon>
        <taxon>Neisseria</taxon>
    </lineage>
</organism>
<keyword evidence="1" id="KW-0812">Transmembrane</keyword>
<dbReference type="EMBL" id="UGRI01000001">
    <property type="protein sequence ID" value="SUA21060.1"/>
    <property type="molecule type" value="Genomic_DNA"/>
</dbReference>
<accession>A0A378VY65</accession>
<keyword evidence="1" id="KW-1133">Transmembrane helix</keyword>
<dbReference type="AlphaFoldDB" id="A0A378VY65"/>